<comment type="caution">
    <text evidence="4">The sequence shown here is derived from an EMBL/GenBank/DDBJ whole genome shotgun (WGS) entry which is preliminary data.</text>
</comment>
<sequence>MDDKMTKLFYGALLHDIGKAVQRTGRYGRKKHSAIGAEYLSAFTKDEEILNSVRYHHVPEIKSGKYYLREDSLSYITYIADNIASGTDRRSEDPDSTYKWDSEVPLSDIFNRYGKEKGQRYLHPGELRVDDLGSLVPEEQRHDYSKAYYARGVDYFGNSLAAVTLSDRYISSVLNLLEATMTFMPSSTNANEEADISLYDHMKLTAAYACALKQYLDFNKIEDYYHTLYRGSTKFYTKKAFTMVGFDMKGIQAFITTITSKGAHKQLRSRAFYVEMLVQNFLDNLLEKLNLSVANVLYANSGHGYLIIGNTSRNHEIVRESKKEFNNFLFKEFGPQLRLEIGMANFSSNQVREKNTSEQYVAIFREIDEVLARESQTPFNALELMKLNLGQGDGRECAVCHNVTNILPDSNKCLFCEGLELFSNEVQKESFFVVTDEEIGLPLSDHDYLDFRTSPLKAYEKR</sequence>
<dbReference type="InterPro" id="IPR013408">
    <property type="entry name" value="Cas10/Csm1"/>
</dbReference>
<dbReference type="Pfam" id="PF01966">
    <property type="entry name" value="HD"/>
    <property type="match status" value="1"/>
</dbReference>
<dbReference type="PATRIC" id="fig|1392007.3.peg.235"/>
<dbReference type="RefSeq" id="WP_023858842.1">
    <property type="nucleotide sequence ID" value="NZ_AWWH01000038.1"/>
</dbReference>
<dbReference type="PANTHER" id="PTHR36528">
    <property type="entry name" value="CRISPR SYSTEM SINGLE-STRAND-SPECIFIC DEOXYRIBONUCLEASE CAS10/CSM1 (SUBTYPE III-A)"/>
    <property type="match status" value="1"/>
</dbReference>
<evidence type="ECO:0000259" key="3">
    <source>
        <dbReference type="Pfam" id="PF18211"/>
    </source>
</evidence>
<name>V7HXI2_9LACO</name>
<dbReference type="PANTHER" id="PTHR36528:SF1">
    <property type="entry name" value="CRISPR SYSTEM SINGLE-STRAND-SPECIFIC DEOXYRIBONUCLEASE CAS10_CSM1 (SUBTYPE III-A)"/>
    <property type="match status" value="1"/>
</dbReference>
<organism evidence="4 5">
    <name type="scientific">Ligilactobacillus equi DPC 6820</name>
    <dbReference type="NCBI Taxonomy" id="1392007"/>
    <lineage>
        <taxon>Bacteria</taxon>
        <taxon>Bacillati</taxon>
        <taxon>Bacillota</taxon>
        <taxon>Bacilli</taxon>
        <taxon>Lactobacillales</taxon>
        <taxon>Lactobacillaceae</taxon>
        <taxon>Ligilactobacillus</taxon>
    </lineage>
</organism>
<dbReference type="Proteomes" id="UP000018559">
    <property type="component" value="Unassembled WGS sequence"/>
</dbReference>
<dbReference type="EMBL" id="AWWH01000038">
    <property type="protein sequence ID" value="ETA74944.1"/>
    <property type="molecule type" value="Genomic_DNA"/>
</dbReference>
<proteinExistence type="predicted"/>
<dbReference type="GO" id="GO:0016740">
    <property type="term" value="F:transferase activity"/>
    <property type="evidence" value="ECO:0007669"/>
    <property type="project" value="UniProtKB-KW"/>
</dbReference>
<dbReference type="InterPro" id="IPR006675">
    <property type="entry name" value="HDIG_dom"/>
</dbReference>
<evidence type="ECO:0000313" key="4">
    <source>
        <dbReference type="EMBL" id="ETA74944.1"/>
    </source>
</evidence>
<feature type="domain" description="HD" evidence="2">
    <location>
        <begin position="5"/>
        <end position="84"/>
    </location>
</feature>
<dbReference type="InterPro" id="IPR006674">
    <property type="entry name" value="HD_domain"/>
</dbReference>
<reference evidence="4 5" key="1">
    <citation type="journal article" date="2014" name="Genome Announc.">
        <title>The Genome of the Predominant Equine Lactobacillus Species, Lactobacillus equi, Is Reflective of Its Lifestyle Adaptations to an Herbivorous Host.</title>
        <authorList>
            <person name="O'Donnell M.M."/>
            <person name="Harris H.M."/>
            <person name="O'Toole P.W."/>
            <person name="Ross R.P."/>
        </authorList>
    </citation>
    <scope>NUCLEOTIDE SEQUENCE [LARGE SCALE GENOMIC DNA]</scope>
    <source>
        <strain evidence="4 5">DPC 6820</strain>
    </source>
</reference>
<evidence type="ECO:0000256" key="1">
    <source>
        <dbReference type="ARBA" id="ARBA00022679"/>
    </source>
</evidence>
<accession>V7HXI2</accession>
<keyword evidence="1" id="KW-0808">Transferase</keyword>
<evidence type="ECO:0000259" key="2">
    <source>
        <dbReference type="Pfam" id="PF01966"/>
    </source>
</evidence>
<dbReference type="SUPFAM" id="SSF109604">
    <property type="entry name" value="HD-domain/PDEase-like"/>
    <property type="match status" value="1"/>
</dbReference>
<evidence type="ECO:0000313" key="5">
    <source>
        <dbReference type="Proteomes" id="UP000018559"/>
    </source>
</evidence>
<dbReference type="InterPro" id="IPR052117">
    <property type="entry name" value="Cas10/Csm1_subtype-III-A"/>
</dbReference>
<dbReference type="AlphaFoldDB" id="V7HXI2"/>
<protein>
    <submittedName>
        <fullName evidence="4">CRISPR-associated Csm1 family protein</fullName>
    </submittedName>
</protein>
<dbReference type="Pfam" id="PF18211">
    <property type="entry name" value="Csm1_B"/>
    <property type="match status" value="1"/>
</dbReference>
<dbReference type="InterPro" id="IPR041062">
    <property type="entry name" value="Csm1_B"/>
</dbReference>
<gene>
    <name evidence="4" type="ORF">LEQ_1986c</name>
</gene>
<dbReference type="Gene3D" id="1.10.3210.10">
    <property type="entry name" value="Hypothetical protein af1432"/>
    <property type="match status" value="1"/>
</dbReference>
<dbReference type="NCBIfam" id="TIGR02578">
    <property type="entry name" value="cas_TM1811_Csm1"/>
    <property type="match status" value="1"/>
</dbReference>
<keyword evidence="5" id="KW-1185">Reference proteome</keyword>
<feature type="domain" description="Csm1 subunit" evidence="3">
    <location>
        <begin position="258"/>
        <end position="351"/>
    </location>
</feature>
<dbReference type="NCBIfam" id="TIGR00277">
    <property type="entry name" value="HDIG"/>
    <property type="match status" value="1"/>
</dbReference>